<reference evidence="1" key="2">
    <citation type="journal article" date="2021" name="PeerJ">
        <title>Extensive microbial diversity within the chicken gut microbiome revealed by metagenomics and culture.</title>
        <authorList>
            <person name="Gilroy R."/>
            <person name="Ravi A."/>
            <person name="Getino M."/>
            <person name="Pursley I."/>
            <person name="Horton D.L."/>
            <person name="Alikhan N.F."/>
            <person name="Baker D."/>
            <person name="Gharbi K."/>
            <person name="Hall N."/>
            <person name="Watson M."/>
            <person name="Adriaenssens E.M."/>
            <person name="Foster-Nyarko E."/>
            <person name="Jarju S."/>
            <person name="Secka A."/>
            <person name="Antonio M."/>
            <person name="Oren A."/>
            <person name="Chaudhuri R.R."/>
            <person name="La Ragione R."/>
            <person name="Hildebrand F."/>
            <person name="Pallen M.J."/>
        </authorList>
    </citation>
    <scope>NUCLEOTIDE SEQUENCE</scope>
    <source>
        <strain evidence="1">6086</strain>
    </source>
</reference>
<dbReference type="EMBL" id="DVJM01000022">
    <property type="protein sequence ID" value="HIS78046.1"/>
    <property type="molecule type" value="Genomic_DNA"/>
</dbReference>
<protein>
    <submittedName>
        <fullName evidence="1">WYL domain-containing protein</fullName>
    </submittedName>
</protein>
<evidence type="ECO:0000313" key="2">
    <source>
        <dbReference type="Proteomes" id="UP000824141"/>
    </source>
</evidence>
<name>A0A9D1FQC1_9FIRM</name>
<proteinExistence type="predicted"/>
<evidence type="ECO:0000313" key="1">
    <source>
        <dbReference type="EMBL" id="HIS78046.1"/>
    </source>
</evidence>
<dbReference type="PROSITE" id="PS52050">
    <property type="entry name" value="WYL"/>
    <property type="match status" value="1"/>
</dbReference>
<accession>A0A9D1FQC1</accession>
<comment type="caution">
    <text evidence="1">The sequence shown here is derived from an EMBL/GenBank/DDBJ whole genome shotgun (WGS) entry which is preliminary data.</text>
</comment>
<dbReference type="Proteomes" id="UP000824141">
    <property type="component" value="Unassembled WGS sequence"/>
</dbReference>
<sequence>MLFSEIYGSYFQVVAAVLTEAFDGTLTASRLTAIVREKAFAESALSIPAALKSEDWPLLDSDLRPVLQHKPTMPLTLLQKRWLKALLSDPRIALFDPDMTGLEEIEPLYQQDTFVFFDQCADGDPFHDPAYIACFRTALKAIREKRKLRIRFHDRTGARHSLECMPYRLEYSAKDDKFRLLAIGKRRLHTVNMARVRSCELLDPYDPKKITLPHARLEELTLILHDERNALDRVLLHFSHFEKETFKLDDRLCQIKLRYDKDDETELLIRVLSFGPVLEVKAPDGFIRLMRSRIQKQIEYGTALFSGFSS</sequence>
<dbReference type="AlphaFoldDB" id="A0A9D1FQC1"/>
<reference evidence="1" key="1">
    <citation type="submission" date="2020-10" db="EMBL/GenBank/DDBJ databases">
        <authorList>
            <person name="Gilroy R."/>
        </authorList>
    </citation>
    <scope>NUCLEOTIDE SEQUENCE</scope>
    <source>
        <strain evidence="1">6086</strain>
    </source>
</reference>
<gene>
    <name evidence="1" type="ORF">IAD03_01625</name>
</gene>
<organism evidence="1 2">
    <name type="scientific">Candidatus Caccousia stercoris</name>
    <dbReference type="NCBI Taxonomy" id="2840723"/>
    <lineage>
        <taxon>Bacteria</taxon>
        <taxon>Bacillati</taxon>
        <taxon>Bacillota</taxon>
        <taxon>Clostridia</taxon>
        <taxon>Eubacteriales</taxon>
        <taxon>Oscillospiraceae</taxon>
        <taxon>Oscillospiraceae incertae sedis</taxon>
        <taxon>Candidatus Caccousia</taxon>
    </lineage>
</organism>